<dbReference type="PANTHER" id="PTHR34301">
    <property type="entry name" value="DNA-BINDING PROTEIN-RELATED"/>
    <property type="match status" value="1"/>
</dbReference>
<dbReference type="Proteomes" id="UP000322530">
    <property type="component" value="Unassembled WGS sequence"/>
</dbReference>
<evidence type="ECO:0000313" key="3">
    <source>
        <dbReference type="Proteomes" id="UP000322530"/>
    </source>
</evidence>
<accession>A0A5A5T590</accession>
<proteinExistence type="predicted"/>
<dbReference type="SUPFAM" id="SSF52540">
    <property type="entry name" value="P-loop containing nucleoside triphosphate hydrolases"/>
    <property type="match status" value="1"/>
</dbReference>
<feature type="domain" description="Novel STAND NTPase 2" evidence="1">
    <location>
        <begin position="48"/>
        <end position="294"/>
    </location>
</feature>
<keyword evidence="3" id="KW-1185">Reference proteome</keyword>
<reference evidence="2 3" key="1">
    <citation type="submission" date="2019-01" db="EMBL/GenBank/DDBJ databases">
        <title>Draft genome sequence of Dictyobacter sp. Uno17.</title>
        <authorList>
            <person name="Wang C.M."/>
            <person name="Zheng Y."/>
            <person name="Sakai Y."/>
            <person name="Abe K."/>
            <person name="Yokota A."/>
            <person name="Yabe S."/>
        </authorList>
    </citation>
    <scope>NUCLEOTIDE SEQUENCE [LARGE SCALE GENOMIC DNA]</scope>
    <source>
        <strain evidence="2 3">Uno17</strain>
    </source>
</reference>
<protein>
    <recommendedName>
        <fullName evidence="1">Novel STAND NTPase 2 domain-containing protein</fullName>
    </recommendedName>
</protein>
<dbReference type="OrthoDB" id="144835at2"/>
<sequence>MNPPGINPYYDYDAVRDPSMFFGRQQELKMLYNAIEKRQCVALVGSRHSGKSSLLKFLGWPEIQQRVGFELRDRIFILTDWREYLQKTREDFFRSVCEQIVAQSRAMVDLQIPTDQFSGEDKLKKLLEGIRDAGLRPVLLMDGFDKVTRNPHFDPDFFSFLRSLAGIYDLISYVTASIKPLYDVCHSDAVASSPFFNIFQTCIVSSLTLEETRQLIRVPSRQAGFEIIPTEVDWIISLAGRHPFYVQVSCRFLVNEKIHRPADVLDYELIKEQIYRELAPHFVNSWNDLNEDQQQSLRLELIQSNPERRKMPELSESSLFRQRVREFVQITGPELQLKELKDVLDNMKDNDFLENSRLAEMNYVTLLCEKNPTIRKGVHVRSFLKAGFERMQAGGIRVDSAPEWRLYNILWYHYFKHHLHNSQAAGRLGIGSMRQFYREQEHALQVLLKELLELEQNSLE</sequence>
<evidence type="ECO:0000259" key="1">
    <source>
        <dbReference type="Pfam" id="PF20702"/>
    </source>
</evidence>
<name>A0A5A5T590_9CHLR</name>
<gene>
    <name evidence="2" type="ORF">KDI_00360</name>
</gene>
<organism evidence="2 3">
    <name type="scientific">Dictyobacter arantiisoli</name>
    <dbReference type="NCBI Taxonomy" id="2014874"/>
    <lineage>
        <taxon>Bacteria</taxon>
        <taxon>Bacillati</taxon>
        <taxon>Chloroflexota</taxon>
        <taxon>Ktedonobacteria</taxon>
        <taxon>Ktedonobacterales</taxon>
        <taxon>Dictyobacteraceae</taxon>
        <taxon>Dictyobacter</taxon>
    </lineage>
</organism>
<dbReference type="RefSeq" id="WP_149399088.1">
    <property type="nucleotide sequence ID" value="NZ_BIXY01000001.1"/>
</dbReference>
<evidence type="ECO:0000313" key="2">
    <source>
        <dbReference type="EMBL" id="GCF06472.1"/>
    </source>
</evidence>
<comment type="caution">
    <text evidence="2">The sequence shown here is derived from an EMBL/GenBank/DDBJ whole genome shotgun (WGS) entry which is preliminary data.</text>
</comment>
<dbReference type="AlphaFoldDB" id="A0A5A5T590"/>
<dbReference type="EMBL" id="BIXY01000001">
    <property type="protein sequence ID" value="GCF06472.1"/>
    <property type="molecule type" value="Genomic_DNA"/>
</dbReference>
<dbReference type="Pfam" id="PF20702">
    <property type="entry name" value="nSTAND2"/>
    <property type="match status" value="1"/>
</dbReference>
<dbReference type="PANTHER" id="PTHR34301:SF8">
    <property type="entry name" value="ATPASE DOMAIN-CONTAINING PROTEIN"/>
    <property type="match status" value="1"/>
</dbReference>
<dbReference type="Gene3D" id="3.40.50.300">
    <property type="entry name" value="P-loop containing nucleotide triphosphate hydrolases"/>
    <property type="match status" value="1"/>
</dbReference>
<dbReference type="InterPro" id="IPR049051">
    <property type="entry name" value="nSTAND2"/>
</dbReference>
<dbReference type="InterPro" id="IPR027417">
    <property type="entry name" value="P-loop_NTPase"/>
</dbReference>